<dbReference type="EMBL" id="JXQQ01000003">
    <property type="protein sequence ID" value="KIQ37131.1"/>
    <property type="molecule type" value="Genomic_DNA"/>
</dbReference>
<evidence type="ECO:0000256" key="1">
    <source>
        <dbReference type="ARBA" id="ARBA00022472"/>
    </source>
</evidence>
<dbReference type="OrthoDB" id="9807233at2"/>
<dbReference type="InterPro" id="IPR058582">
    <property type="entry name" value="KH_NusA_2nd"/>
</dbReference>
<dbReference type="InterPro" id="IPR004087">
    <property type="entry name" value="KH_dom"/>
</dbReference>
<dbReference type="SUPFAM" id="SSF47794">
    <property type="entry name" value="Rad51 N-terminal domain-like"/>
    <property type="match status" value="2"/>
</dbReference>
<dbReference type="PROSITE" id="PS50126">
    <property type="entry name" value="S1"/>
    <property type="match status" value="1"/>
</dbReference>
<dbReference type="InterPro" id="IPR025249">
    <property type="entry name" value="TF_NusA_KH_1st"/>
</dbReference>
<dbReference type="SUPFAM" id="SSF69705">
    <property type="entry name" value="Transcription factor NusA, N-terminal domain"/>
    <property type="match status" value="1"/>
</dbReference>
<dbReference type="PROSITE" id="PS50084">
    <property type="entry name" value="KH_TYPE_1"/>
    <property type="match status" value="1"/>
</dbReference>
<dbReference type="InterPro" id="IPR015946">
    <property type="entry name" value="KH_dom-like_a/b"/>
</dbReference>
<dbReference type="InterPro" id="IPR030842">
    <property type="entry name" value="TF_NusA_bacterial"/>
</dbReference>
<dbReference type="GO" id="GO:0006353">
    <property type="term" value="P:DNA-templated transcription termination"/>
    <property type="evidence" value="ECO:0007669"/>
    <property type="project" value="UniProtKB-UniRule"/>
</dbReference>
<evidence type="ECO:0000259" key="8">
    <source>
        <dbReference type="PROSITE" id="PS50126"/>
    </source>
</evidence>
<evidence type="ECO:0000256" key="4">
    <source>
        <dbReference type="ARBA" id="ARBA00022884"/>
    </source>
</evidence>
<sequence>MNREMLMLVDAISREKNVERDVVFGAVESALAQATKKLHQGDVDIRVAVDRDSGDYETFRRWHVVPDEAGLQLPDQEILLFEAKEEMSDIEVGEYIEEAVDSVPIGRIGAMAAKQVILQKIRDAEREMLLNDFMSRGDKIFVGTVKRLDKGDIIVEAGRVEGRLRRSEMIAKENLRNGDRVRAMIMEVDLTLRGAPIILSRSAPEFMIELFRQEVPEIEQGLLEIKSCARDPGSRAKIAVLSHDKRVDPIGTCVGVRGTRVNAVTNELAGERVDIVLWSEDPAQFVIGALAPANVSSIVVDEEKHAMDVVVDEENLAIAIGRGGQNVRLASDLTGWKINIMDANESAQKQATETDASRKLFMEKLDVDEEIADILISEGFNSLEEVAYVPISEMLEIEAFDEDTINELRSRAKDALLTMEIAKEEGVETQSSVSQNLRDLEGLDPELIPKLAEAGVNTRDDLADLAVDELTEITGHSADDAKALILKAREHWFAGQE</sequence>
<dbReference type="InterPro" id="IPR010213">
    <property type="entry name" value="TF_NusA"/>
</dbReference>
<evidence type="ECO:0000313" key="10">
    <source>
        <dbReference type="Proteomes" id="UP000032067"/>
    </source>
</evidence>
<keyword evidence="4 7" id="KW-0694">RNA-binding</keyword>
<dbReference type="AlphaFoldDB" id="A0A0D0MWZ2"/>
<dbReference type="InterPro" id="IPR003029">
    <property type="entry name" value="S1_domain"/>
</dbReference>
<dbReference type="Pfam" id="PF13184">
    <property type="entry name" value="KH_NusA_1st"/>
    <property type="match status" value="1"/>
</dbReference>
<dbReference type="Pfam" id="PF08529">
    <property type="entry name" value="NusA_N"/>
    <property type="match status" value="1"/>
</dbReference>
<dbReference type="Gene3D" id="1.10.150.20">
    <property type="entry name" value="5' to 3' exonuclease, C-terminal subdomain"/>
    <property type="match status" value="2"/>
</dbReference>
<dbReference type="RefSeq" id="WP_042576810.1">
    <property type="nucleotide sequence ID" value="NZ_JXQQ01000003.1"/>
</dbReference>
<dbReference type="PANTHER" id="PTHR22648">
    <property type="entry name" value="TRANSCRIPTION TERMINATION FACTOR NUSA"/>
    <property type="match status" value="1"/>
</dbReference>
<name>A0A0D0MWZ2_VARPD</name>
<dbReference type="InterPro" id="IPR010214">
    <property type="entry name" value="Tscrpt_termin_fac_NusA_C_rpt"/>
</dbReference>
<dbReference type="InterPro" id="IPR009019">
    <property type="entry name" value="KH_sf_prok-type"/>
</dbReference>
<reference evidence="9 10" key="1">
    <citation type="submission" date="2014-12" db="EMBL/GenBank/DDBJ databases">
        <title>16Stimator: statistical estimation of ribosomal gene copy numbers from draft genome assemblies.</title>
        <authorList>
            <person name="Perisin M.A."/>
            <person name="Vetter M."/>
            <person name="Gilbert J.A."/>
            <person name="Bergelson J."/>
        </authorList>
    </citation>
    <scope>NUCLEOTIDE SEQUENCE [LARGE SCALE GENOMIC DNA]</scope>
    <source>
        <strain evidence="9 10">MEDvA23</strain>
    </source>
</reference>
<dbReference type="CDD" id="cd22529">
    <property type="entry name" value="KH-II_NusA_rpt2"/>
    <property type="match status" value="1"/>
</dbReference>
<dbReference type="Gene3D" id="3.30.1480.10">
    <property type="entry name" value="NusA, N-terminal domain"/>
    <property type="match status" value="1"/>
</dbReference>
<dbReference type="GO" id="GO:0000166">
    <property type="term" value="F:nucleotide binding"/>
    <property type="evidence" value="ECO:0007669"/>
    <property type="project" value="InterPro"/>
</dbReference>
<dbReference type="Pfam" id="PF26594">
    <property type="entry name" value="KH_NusA_2nd"/>
    <property type="match status" value="1"/>
</dbReference>
<evidence type="ECO:0000256" key="5">
    <source>
        <dbReference type="ARBA" id="ARBA00023015"/>
    </source>
</evidence>
<feature type="domain" description="S1 motif" evidence="8">
    <location>
        <begin position="138"/>
        <end position="202"/>
    </location>
</feature>
<comment type="caution">
    <text evidence="9">The sequence shown here is derived from an EMBL/GenBank/DDBJ whole genome shotgun (WGS) entry which is preliminary data.</text>
</comment>
<gene>
    <name evidence="7 9" type="primary">nusA</name>
    <name evidence="9" type="ORF">RT97_00420</name>
</gene>
<dbReference type="GO" id="GO:0031564">
    <property type="term" value="P:transcription antitermination"/>
    <property type="evidence" value="ECO:0007669"/>
    <property type="project" value="UniProtKB-UniRule"/>
</dbReference>
<proteinExistence type="inferred from homology"/>
<dbReference type="Pfam" id="PF00575">
    <property type="entry name" value="S1"/>
    <property type="match status" value="1"/>
</dbReference>
<dbReference type="SUPFAM" id="SSF54814">
    <property type="entry name" value="Prokaryotic type KH domain (KH-domain type II)"/>
    <property type="match status" value="2"/>
</dbReference>
<dbReference type="GO" id="GO:0005829">
    <property type="term" value="C:cytosol"/>
    <property type="evidence" value="ECO:0007669"/>
    <property type="project" value="TreeGrafter"/>
</dbReference>
<dbReference type="InterPro" id="IPR010995">
    <property type="entry name" value="DNA_repair_Rad51/TF_NusA_a-hlx"/>
</dbReference>
<keyword evidence="2 7" id="KW-0963">Cytoplasm</keyword>
<keyword evidence="3 7" id="KW-0889">Transcription antitermination</keyword>
<dbReference type="FunFam" id="3.30.300.20:FF:000005">
    <property type="entry name" value="Transcription termination/antitermination protein NusA"/>
    <property type="match status" value="1"/>
</dbReference>
<protein>
    <recommendedName>
        <fullName evidence="7">Transcription termination/antitermination protein NusA</fullName>
    </recommendedName>
</protein>
<comment type="similarity">
    <text evidence="7">Belongs to the NusA family.</text>
</comment>
<dbReference type="Gene3D" id="2.40.50.140">
    <property type="entry name" value="Nucleic acid-binding proteins"/>
    <property type="match status" value="1"/>
</dbReference>
<evidence type="ECO:0000256" key="7">
    <source>
        <dbReference type="HAMAP-Rule" id="MF_00945"/>
    </source>
</evidence>
<evidence type="ECO:0000256" key="3">
    <source>
        <dbReference type="ARBA" id="ARBA00022814"/>
    </source>
</evidence>
<keyword evidence="1 7" id="KW-0806">Transcription termination</keyword>
<dbReference type="CDD" id="cd04455">
    <property type="entry name" value="S1_NusA"/>
    <property type="match status" value="1"/>
</dbReference>
<comment type="subunit">
    <text evidence="7">Monomer. Binds directly to the core enzyme of the DNA-dependent RNA polymerase and to nascent RNA.</text>
</comment>
<dbReference type="SMART" id="SM00322">
    <property type="entry name" value="KH"/>
    <property type="match status" value="1"/>
</dbReference>
<dbReference type="SUPFAM" id="SSF50249">
    <property type="entry name" value="Nucleic acid-binding proteins"/>
    <property type="match status" value="1"/>
</dbReference>
<dbReference type="FunFam" id="3.30.300.20:FF:000002">
    <property type="entry name" value="Transcription termination/antitermination protein NusA"/>
    <property type="match status" value="1"/>
</dbReference>
<comment type="subcellular location">
    <subcellularLocation>
        <location evidence="7">Cytoplasm</location>
    </subcellularLocation>
</comment>
<accession>A0A0D0MWZ2</accession>
<dbReference type="Gene3D" id="3.30.300.20">
    <property type="match status" value="2"/>
</dbReference>
<dbReference type="FunFam" id="1.10.150.20:FF:000018">
    <property type="entry name" value="Transcription termination/antitermination protein NusA"/>
    <property type="match status" value="1"/>
</dbReference>
<evidence type="ECO:0000256" key="2">
    <source>
        <dbReference type="ARBA" id="ARBA00022490"/>
    </source>
</evidence>
<dbReference type="CDD" id="cd02134">
    <property type="entry name" value="KH-II_NusA_rpt1"/>
    <property type="match status" value="1"/>
</dbReference>
<comment type="function">
    <text evidence="7">Participates in both transcription termination and antitermination.</text>
</comment>
<organism evidence="9 10">
    <name type="scientific">Variovorax paradoxus</name>
    <dbReference type="NCBI Taxonomy" id="34073"/>
    <lineage>
        <taxon>Bacteria</taxon>
        <taxon>Pseudomonadati</taxon>
        <taxon>Pseudomonadota</taxon>
        <taxon>Betaproteobacteria</taxon>
        <taxon>Burkholderiales</taxon>
        <taxon>Comamonadaceae</taxon>
        <taxon>Variovorax</taxon>
    </lineage>
</organism>
<dbReference type="GO" id="GO:0003723">
    <property type="term" value="F:RNA binding"/>
    <property type="evidence" value="ECO:0007669"/>
    <property type="project" value="UniProtKB-UniRule"/>
</dbReference>
<dbReference type="NCBIfam" id="TIGR01953">
    <property type="entry name" value="NusA"/>
    <property type="match status" value="1"/>
</dbReference>
<dbReference type="NCBIfam" id="TIGR01954">
    <property type="entry name" value="nusA_Cterm_rpt"/>
    <property type="match status" value="2"/>
</dbReference>
<dbReference type="SMART" id="SM00316">
    <property type="entry name" value="S1"/>
    <property type="match status" value="1"/>
</dbReference>
<keyword evidence="6 7" id="KW-0804">Transcription</keyword>
<dbReference type="InterPro" id="IPR036555">
    <property type="entry name" value="NusA_N_sf"/>
</dbReference>
<dbReference type="Proteomes" id="UP000032067">
    <property type="component" value="Unassembled WGS sequence"/>
</dbReference>
<evidence type="ECO:0000313" key="9">
    <source>
        <dbReference type="EMBL" id="KIQ37131.1"/>
    </source>
</evidence>
<dbReference type="PANTHER" id="PTHR22648:SF0">
    <property type="entry name" value="TRANSCRIPTION TERMINATION_ANTITERMINATION PROTEIN NUSA"/>
    <property type="match status" value="1"/>
</dbReference>
<dbReference type="Pfam" id="PF14520">
    <property type="entry name" value="HHH_5"/>
    <property type="match status" value="1"/>
</dbReference>
<keyword evidence="5 7" id="KW-0805">Transcription regulation</keyword>
<dbReference type="GO" id="GO:0003700">
    <property type="term" value="F:DNA-binding transcription factor activity"/>
    <property type="evidence" value="ECO:0007669"/>
    <property type="project" value="InterPro"/>
</dbReference>
<dbReference type="HAMAP" id="MF_00945_B">
    <property type="entry name" value="NusA_B"/>
    <property type="match status" value="1"/>
</dbReference>
<dbReference type="InterPro" id="IPR012340">
    <property type="entry name" value="NA-bd_OB-fold"/>
</dbReference>
<dbReference type="InterPro" id="IPR013735">
    <property type="entry name" value="TF_NusA_N"/>
</dbReference>
<evidence type="ECO:0000256" key="6">
    <source>
        <dbReference type="ARBA" id="ARBA00023163"/>
    </source>
</evidence>